<dbReference type="EMBL" id="LR797405">
    <property type="protein sequence ID" value="CAB4214312.1"/>
    <property type="molecule type" value="Genomic_DNA"/>
</dbReference>
<evidence type="ECO:0000313" key="4">
    <source>
        <dbReference type="EMBL" id="CAB4172384.1"/>
    </source>
</evidence>
<evidence type="ECO:0000313" key="11">
    <source>
        <dbReference type="EMBL" id="CAB5229129.1"/>
    </source>
</evidence>
<feature type="transmembrane region" description="Helical" evidence="1">
    <location>
        <begin position="6"/>
        <end position="29"/>
    </location>
</feature>
<organism evidence="8">
    <name type="scientific">uncultured Caudovirales phage</name>
    <dbReference type="NCBI Taxonomy" id="2100421"/>
    <lineage>
        <taxon>Viruses</taxon>
        <taxon>Duplodnaviria</taxon>
        <taxon>Heunggongvirae</taxon>
        <taxon>Uroviricota</taxon>
        <taxon>Caudoviricetes</taxon>
        <taxon>Peduoviridae</taxon>
        <taxon>Maltschvirus</taxon>
        <taxon>Maltschvirus maltsch</taxon>
    </lineage>
</organism>
<evidence type="ECO:0000256" key="1">
    <source>
        <dbReference type="SAM" id="Phobius"/>
    </source>
</evidence>
<keyword evidence="1" id="KW-0812">Transmembrane</keyword>
<evidence type="ECO:0000313" key="5">
    <source>
        <dbReference type="EMBL" id="CAB4177691.1"/>
    </source>
</evidence>
<accession>A0A6J5RSE7</accession>
<evidence type="ECO:0000313" key="7">
    <source>
        <dbReference type="EMBL" id="CAB4187636.1"/>
    </source>
</evidence>
<reference evidence="8" key="1">
    <citation type="submission" date="2020-05" db="EMBL/GenBank/DDBJ databases">
        <authorList>
            <person name="Chiriac C."/>
            <person name="Salcher M."/>
            <person name="Ghai R."/>
            <person name="Kavagutti S V."/>
        </authorList>
    </citation>
    <scope>NUCLEOTIDE SEQUENCE</scope>
</reference>
<evidence type="ECO:0000313" key="3">
    <source>
        <dbReference type="EMBL" id="CAB4164437.1"/>
    </source>
</evidence>
<evidence type="ECO:0000313" key="10">
    <source>
        <dbReference type="EMBL" id="CAB4218119.1"/>
    </source>
</evidence>
<dbReference type="EMBL" id="LR796953">
    <property type="protein sequence ID" value="CAB4177691.1"/>
    <property type="molecule type" value="Genomic_DNA"/>
</dbReference>
<evidence type="ECO:0000313" key="9">
    <source>
        <dbReference type="EMBL" id="CAB4214312.1"/>
    </source>
</evidence>
<evidence type="ECO:0000313" key="6">
    <source>
        <dbReference type="EMBL" id="CAB4184164.1"/>
    </source>
</evidence>
<proteinExistence type="predicted"/>
<dbReference type="EMBL" id="LR796470">
    <property type="protein sequence ID" value="CAB4146672.1"/>
    <property type="molecule type" value="Genomic_DNA"/>
</dbReference>
<sequence length="30" mass="3552">MNIERISFVIMLICVAVFAMSLFNFWMVII</sequence>
<name>A0A6J5RSE7_9CAUD</name>
<keyword evidence="1" id="KW-1133">Transmembrane helix</keyword>
<evidence type="ECO:0000313" key="8">
    <source>
        <dbReference type="EMBL" id="CAB4200221.1"/>
    </source>
</evidence>
<dbReference type="EMBL" id="LR797060">
    <property type="protein sequence ID" value="CAB4184164.1"/>
    <property type="molecule type" value="Genomic_DNA"/>
</dbReference>
<dbReference type="EMBL" id="LR798397">
    <property type="protein sequence ID" value="CAB5229129.1"/>
    <property type="molecule type" value="Genomic_DNA"/>
</dbReference>
<dbReference type="EMBL" id="LR796881">
    <property type="protein sequence ID" value="CAB4172384.1"/>
    <property type="molecule type" value="Genomic_DNA"/>
</dbReference>
<dbReference type="EMBL" id="LR796763">
    <property type="protein sequence ID" value="CAB4164437.1"/>
    <property type="molecule type" value="Genomic_DNA"/>
</dbReference>
<protein>
    <submittedName>
        <fullName evidence="8">Uncharacterized protein</fullName>
    </submittedName>
</protein>
<dbReference type="EMBL" id="LR797102">
    <property type="protein sequence ID" value="CAB4187636.1"/>
    <property type="molecule type" value="Genomic_DNA"/>
</dbReference>
<evidence type="ECO:0000313" key="2">
    <source>
        <dbReference type="EMBL" id="CAB4146672.1"/>
    </source>
</evidence>
<dbReference type="EMBL" id="LR797307">
    <property type="protein sequence ID" value="CAB4200221.1"/>
    <property type="molecule type" value="Genomic_DNA"/>
</dbReference>
<keyword evidence="1" id="KW-0472">Membrane</keyword>
<gene>
    <name evidence="5" type="ORF">UFOVP1006_34</name>
    <name evidence="6" type="ORF">UFOVP1096_46</name>
    <name evidence="7" type="ORF">UFOVP1157_41</name>
    <name evidence="8" type="ORF">UFOVP1347_31</name>
    <name evidence="9" type="ORF">UFOVP1455_37</name>
    <name evidence="11" type="ORF">UFOVP1543_37</name>
    <name evidence="10" type="ORF">UFOVP1606_5</name>
    <name evidence="2" type="ORF">UFOVP497_54</name>
    <name evidence="3" type="ORF">UFOVP834_30</name>
    <name evidence="4" type="ORF">UFOVP922_41</name>
</gene>
<dbReference type="EMBL" id="LR797463">
    <property type="protein sequence ID" value="CAB4218119.1"/>
    <property type="molecule type" value="Genomic_DNA"/>
</dbReference>